<sequence length="66" mass="7321">MAPTISFTNKQVCDFFFKPVLDYYDEPTGYTNLISHVRAKHLNFAAEMASSGLNSGTLVGFVDKKS</sequence>
<keyword evidence="8" id="KW-1185">Reference proteome</keyword>
<dbReference type="Proteomes" id="UP000441208">
    <property type="component" value="Unassembled WGS sequence"/>
</dbReference>
<proteinExistence type="predicted"/>
<evidence type="ECO:0000313" key="2">
    <source>
        <dbReference type="EMBL" id="KAE9127986.1"/>
    </source>
</evidence>
<dbReference type="Proteomes" id="UP000437068">
    <property type="component" value="Unassembled WGS sequence"/>
</dbReference>
<evidence type="ECO:0000313" key="6">
    <source>
        <dbReference type="EMBL" id="KAE9310423.1"/>
    </source>
</evidence>
<dbReference type="EMBL" id="QXGD01000067">
    <property type="protein sequence ID" value="KAE9255067.1"/>
    <property type="molecule type" value="Genomic_DNA"/>
</dbReference>
<accession>A0A6A3FP50</accession>
<comment type="caution">
    <text evidence="1">The sequence shown here is derived from an EMBL/GenBank/DDBJ whole genome shotgun (WGS) entry which is preliminary data.</text>
</comment>
<evidence type="ECO:0000313" key="5">
    <source>
        <dbReference type="EMBL" id="KAE9255067.1"/>
    </source>
</evidence>
<name>A0A6A3FP50_9STRA</name>
<evidence type="ECO:0000313" key="12">
    <source>
        <dbReference type="Proteomes" id="UP000476176"/>
    </source>
</evidence>
<evidence type="ECO:0000313" key="8">
    <source>
        <dbReference type="Proteomes" id="UP000433483"/>
    </source>
</evidence>
<dbReference type="EMBL" id="QXGF01000095">
    <property type="protein sequence ID" value="KAE8947022.1"/>
    <property type="molecule type" value="Genomic_DNA"/>
</dbReference>
<dbReference type="EMBL" id="QXFZ01000189">
    <property type="protein sequence ID" value="KAE9127986.1"/>
    <property type="molecule type" value="Genomic_DNA"/>
</dbReference>
<evidence type="ECO:0000313" key="3">
    <source>
        <dbReference type="EMBL" id="KAE9172088.1"/>
    </source>
</evidence>
<evidence type="ECO:0000313" key="7">
    <source>
        <dbReference type="Proteomes" id="UP000429523"/>
    </source>
</evidence>
<protein>
    <submittedName>
        <fullName evidence="1">Uncharacterized protein</fullName>
    </submittedName>
</protein>
<evidence type="ECO:0000313" key="4">
    <source>
        <dbReference type="EMBL" id="KAE9247144.1"/>
    </source>
</evidence>
<dbReference type="EMBL" id="QXGC01000154">
    <property type="protein sequence ID" value="KAE9247144.1"/>
    <property type="molecule type" value="Genomic_DNA"/>
</dbReference>
<dbReference type="EMBL" id="QXGB01003211">
    <property type="protein sequence ID" value="KAE9172088.1"/>
    <property type="molecule type" value="Genomic_DNA"/>
</dbReference>
<dbReference type="Proteomes" id="UP000476176">
    <property type="component" value="Unassembled WGS sequence"/>
</dbReference>
<organism evidence="1 7">
    <name type="scientific">Phytophthora fragariae</name>
    <dbReference type="NCBI Taxonomy" id="53985"/>
    <lineage>
        <taxon>Eukaryota</taxon>
        <taxon>Sar</taxon>
        <taxon>Stramenopiles</taxon>
        <taxon>Oomycota</taxon>
        <taxon>Peronosporomycetes</taxon>
        <taxon>Peronosporales</taxon>
        <taxon>Peronosporaceae</taxon>
        <taxon>Phytophthora</taxon>
    </lineage>
</organism>
<reference evidence="7 8" key="1">
    <citation type="submission" date="2018-08" db="EMBL/GenBank/DDBJ databases">
        <title>Genomic investigation of the strawberry pathogen Phytophthora fragariae indicates pathogenicity is determined by transcriptional variation in three key races.</title>
        <authorList>
            <person name="Adams T.M."/>
            <person name="Armitage A.D."/>
            <person name="Sobczyk M.K."/>
            <person name="Bates H.J."/>
            <person name="Dunwell J.M."/>
            <person name="Nellist C.F."/>
            <person name="Harrison R.J."/>
        </authorList>
    </citation>
    <scope>NUCLEOTIDE SEQUENCE [LARGE SCALE GENOMIC DNA]</scope>
    <source>
        <strain evidence="6 9">A4</strain>
        <strain evidence="5 10">BC-1</strain>
        <strain evidence="4 12">BC-23</strain>
        <strain evidence="3 8">NOV-27</strain>
        <strain evidence="2 11">NOV-71</strain>
        <strain evidence="1 7">NOV-9</strain>
    </source>
</reference>
<dbReference type="Proteomes" id="UP000440367">
    <property type="component" value="Unassembled WGS sequence"/>
</dbReference>
<dbReference type="Proteomes" id="UP000433483">
    <property type="component" value="Unassembled WGS sequence"/>
</dbReference>
<gene>
    <name evidence="6" type="ORF">PF001_g10204</name>
    <name evidence="5" type="ORF">PF002_g2532</name>
    <name evidence="4" type="ORF">PF004_g4446</name>
    <name evidence="3" type="ORF">PF005_g26869</name>
    <name evidence="2" type="ORF">PF007_g5412</name>
    <name evidence="1" type="ORF">PF009_g3366</name>
</gene>
<dbReference type="EMBL" id="QXGE01000509">
    <property type="protein sequence ID" value="KAE9310423.1"/>
    <property type="molecule type" value="Genomic_DNA"/>
</dbReference>
<dbReference type="OrthoDB" id="100604at2759"/>
<evidence type="ECO:0000313" key="10">
    <source>
        <dbReference type="Proteomes" id="UP000440367"/>
    </source>
</evidence>
<evidence type="ECO:0000313" key="1">
    <source>
        <dbReference type="EMBL" id="KAE8947022.1"/>
    </source>
</evidence>
<dbReference type="Proteomes" id="UP000429523">
    <property type="component" value="Unassembled WGS sequence"/>
</dbReference>
<dbReference type="AlphaFoldDB" id="A0A6A3FP50"/>
<evidence type="ECO:0000313" key="9">
    <source>
        <dbReference type="Proteomes" id="UP000437068"/>
    </source>
</evidence>
<evidence type="ECO:0000313" key="11">
    <source>
        <dbReference type="Proteomes" id="UP000441208"/>
    </source>
</evidence>